<gene>
    <name evidence="1" type="ORF">KC19_VG338800</name>
</gene>
<name>A0A8T0HXF0_CERPU</name>
<evidence type="ECO:0000313" key="1">
    <source>
        <dbReference type="EMBL" id="KAG0575351.1"/>
    </source>
</evidence>
<dbReference type="Proteomes" id="UP000822688">
    <property type="component" value="Chromosome V"/>
</dbReference>
<dbReference type="AlphaFoldDB" id="A0A8T0HXF0"/>
<evidence type="ECO:0000313" key="2">
    <source>
        <dbReference type="Proteomes" id="UP000822688"/>
    </source>
</evidence>
<reference evidence="1" key="1">
    <citation type="submission" date="2020-06" db="EMBL/GenBank/DDBJ databases">
        <title>WGS assembly of Ceratodon purpureus strain R40.</title>
        <authorList>
            <person name="Carey S.B."/>
            <person name="Jenkins J."/>
            <person name="Shu S."/>
            <person name="Lovell J.T."/>
            <person name="Sreedasyam A."/>
            <person name="Maumus F."/>
            <person name="Tiley G.P."/>
            <person name="Fernandez-Pozo N."/>
            <person name="Barry K."/>
            <person name="Chen C."/>
            <person name="Wang M."/>
            <person name="Lipzen A."/>
            <person name="Daum C."/>
            <person name="Saski C.A."/>
            <person name="Payton A.C."/>
            <person name="Mcbreen J.C."/>
            <person name="Conrad R.E."/>
            <person name="Kollar L.M."/>
            <person name="Olsson S."/>
            <person name="Huttunen S."/>
            <person name="Landis J.B."/>
            <person name="Wickett N.J."/>
            <person name="Johnson M.G."/>
            <person name="Rensing S.A."/>
            <person name="Grimwood J."/>
            <person name="Schmutz J."/>
            <person name="Mcdaniel S.F."/>
        </authorList>
    </citation>
    <scope>NUCLEOTIDE SEQUENCE</scope>
    <source>
        <strain evidence="1">R40</strain>
    </source>
</reference>
<accession>A0A8T0HXF0</accession>
<comment type="caution">
    <text evidence="1">The sequence shown here is derived from an EMBL/GenBank/DDBJ whole genome shotgun (WGS) entry which is preliminary data.</text>
</comment>
<dbReference type="EMBL" id="CM026426">
    <property type="protein sequence ID" value="KAG0575351.1"/>
    <property type="molecule type" value="Genomic_DNA"/>
</dbReference>
<sequence>MANSLRQRLGALLTRPISAPVQASQAAPGAKRFFASKSHAHDDVEETQKWRSITIAAYIMCMSMGIYTLANEEHHGGHNPVCCSLTHSCAQCGLCCTRCIVVISLAEPCFRIIPHRFSLSWKFEGEEVLIFSRCLYWLE</sequence>
<keyword evidence="2" id="KW-1185">Reference proteome</keyword>
<organism evidence="1 2">
    <name type="scientific">Ceratodon purpureus</name>
    <name type="common">Fire moss</name>
    <name type="synonym">Dicranum purpureum</name>
    <dbReference type="NCBI Taxonomy" id="3225"/>
    <lineage>
        <taxon>Eukaryota</taxon>
        <taxon>Viridiplantae</taxon>
        <taxon>Streptophyta</taxon>
        <taxon>Embryophyta</taxon>
        <taxon>Bryophyta</taxon>
        <taxon>Bryophytina</taxon>
        <taxon>Bryopsida</taxon>
        <taxon>Dicranidae</taxon>
        <taxon>Pseudoditrichales</taxon>
        <taxon>Ditrichaceae</taxon>
        <taxon>Ceratodon</taxon>
    </lineage>
</organism>
<protein>
    <submittedName>
        <fullName evidence="1">Uncharacterized protein</fullName>
    </submittedName>
</protein>
<proteinExistence type="predicted"/>